<keyword evidence="4 10" id="KW-0812">Transmembrane</keyword>
<evidence type="ECO:0000256" key="10">
    <source>
        <dbReference type="SAM" id="Phobius"/>
    </source>
</evidence>
<feature type="transmembrane region" description="Helical" evidence="10">
    <location>
        <begin position="688"/>
        <end position="709"/>
    </location>
</feature>
<feature type="transmembrane region" description="Helical" evidence="10">
    <location>
        <begin position="494"/>
        <end position="518"/>
    </location>
</feature>
<feature type="transmembrane region" description="Helical" evidence="10">
    <location>
        <begin position="36"/>
        <end position="59"/>
    </location>
</feature>
<dbReference type="GO" id="GO:0007165">
    <property type="term" value="P:signal transduction"/>
    <property type="evidence" value="ECO:0007669"/>
    <property type="project" value="UniProtKB-KW"/>
</dbReference>
<dbReference type="PANTHER" id="PTHR21137:SF35">
    <property type="entry name" value="ODORANT RECEPTOR 19A-RELATED"/>
    <property type="match status" value="1"/>
</dbReference>
<dbReference type="GO" id="GO:0007608">
    <property type="term" value="P:sensory perception of smell"/>
    <property type="evidence" value="ECO:0007669"/>
    <property type="project" value="UniProtKB-KW"/>
</dbReference>
<comment type="caution">
    <text evidence="11">The sequence shown here is derived from an EMBL/GenBank/DDBJ whole genome shotgun (WGS) entry which is preliminary data.</text>
</comment>
<feature type="transmembrane region" description="Helical" evidence="10">
    <location>
        <begin position="130"/>
        <end position="151"/>
    </location>
</feature>
<evidence type="ECO:0000256" key="4">
    <source>
        <dbReference type="ARBA" id="ARBA00022692"/>
    </source>
</evidence>
<dbReference type="InterPro" id="IPR004117">
    <property type="entry name" value="7tm6_olfct_rcpt"/>
</dbReference>
<keyword evidence="5" id="KW-0552">Olfaction</keyword>
<feature type="transmembrane region" description="Helical" evidence="10">
    <location>
        <begin position="621"/>
        <end position="641"/>
    </location>
</feature>
<name>A0ABD2CD92_VESMC</name>
<feature type="transmembrane region" description="Helical" evidence="10">
    <location>
        <begin position="461"/>
        <end position="482"/>
    </location>
</feature>
<accession>A0ABD2CD92</accession>
<dbReference type="AlphaFoldDB" id="A0ABD2CD92"/>
<dbReference type="GO" id="GO:0005886">
    <property type="term" value="C:plasma membrane"/>
    <property type="evidence" value="ECO:0007669"/>
    <property type="project" value="UniProtKB-SubCell"/>
</dbReference>
<dbReference type="Proteomes" id="UP001607303">
    <property type="component" value="Unassembled WGS sequence"/>
</dbReference>
<keyword evidence="6 10" id="KW-1133">Transmembrane helix</keyword>
<evidence type="ECO:0000256" key="1">
    <source>
        <dbReference type="ARBA" id="ARBA00004651"/>
    </source>
</evidence>
<evidence type="ECO:0000256" key="5">
    <source>
        <dbReference type="ARBA" id="ARBA00022725"/>
    </source>
</evidence>
<keyword evidence="8" id="KW-0675">Receptor</keyword>
<comment type="subcellular location">
    <subcellularLocation>
        <location evidence="1">Cell membrane</location>
        <topology evidence="1">Multi-pass membrane protein</topology>
    </subcellularLocation>
</comment>
<evidence type="ECO:0000313" key="12">
    <source>
        <dbReference type="Proteomes" id="UP001607303"/>
    </source>
</evidence>
<dbReference type="Pfam" id="PF02949">
    <property type="entry name" value="7tm_6"/>
    <property type="match status" value="2"/>
</dbReference>
<keyword evidence="2" id="KW-1003">Cell membrane</keyword>
<organism evidence="11 12">
    <name type="scientific">Vespula maculifrons</name>
    <name type="common">Eastern yellow jacket</name>
    <name type="synonym">Wasp</name>
    <dbReference type="NCBI Taxonomy" id="7453"/>
    <lineage>
        <taxon>Eukaryota</taxon>
        <taxon>Metazoa</taxon>
        <taxon>Ecdysozoa</taxon>
        <taxon>Arthropoda</taxon>
        <taxon>Hexapoda</taxon>
        <taxon>Insecta</taxon>
        <taxon>Pterygota</taxon>
        <taxon>Neoptera</taxon>
        <taxon>Endopterygota</taxon>
        <taxon>Hymenoptera</taxon>
        <taxon>Apocrita</taxon>
        <taxon>Aculeata</taxon>
        <taxon>Vespoidea</taxon>
        <taxon>Vespidae</taxon>
        <taxon>Vespinae</taxon>
        <taxon>Vespula</taxon>
    </lineage>
</organism>
<feature type="transmembrane region" description="Helical" evidence="10">
    <location>
        <begin position="291"/>
        <end position="311"/>
    </location>
</feature>
<evidence type="ECO:0000313" key="11">
    <source>
        <dbReference type="EMBL" id="KAL2743036.1"/>
    </source>
</evidence>
<keyword evidence="12" id="KW-1185">Reference proteome</keyword>
<keyword evidence="3" id="KW-0716">Sensory transduction</keyword>
<keyword evidence="9" id="KW-0807">Transducer</keyword>
<sequence>MTKLEMYRAYARFVKRMLLLGGIYPMTKSSILYRQLPVLTLLTSFIMFFGVVRFCLYNFNNLSVFTKGLSLVGSFSLMIVKAFMFIIYRKQFYELHSTLELMYNEVLENTQFRPIVLSTINLFRYPAYMVYYLILGTMSLYIFAPVIIIGYEGIKGVEPKHYSLPFLTNFPWIDGTPGIIYQIQFLFETQCVWFIIFVTGGVDSSYGFYLFQMIGLLRAMSFECENSLKSSSEFESTLYNCIKKQIGLLRCRDIIQQIYGPIVLDLMLTNAVVLCALIFQAFQTEMTVGKMLIFVIYGLLKTIQAFMYSWYGSIITSESEAFQRSVYCSKWYEYSENVMLMKNVLIVLTQKPIVLISCHFSHISLNIFIKIINTSMSYYFLLQTFDERNIMNQQSPQVGAVERLLPLTIRWKDRHQFARNCCYFRRTMTEQVELYRNYARFVKRLVLLAGIWPMTQKESSYFYRQLPILAVSSGVIMFFGVLRFCRDNISNLSLFTKGLSLVGSFSLISLKALMFFIYRKQLSELNGILDPMFEKTLENPRLRPILLSLLNLFRYFTYIFYVLITSTLALYICTPLIFIGYEAIKDIHPRRYGLPFPTSFPWIDGTPGIYYHIEYLFEIQFGWFAIFVTSSVDSLFGFYIFQIVGLFRAISYECEYFTQSAEDLHDILHNCIKKHIKLLHCRNIIQNVYGPIVFNLVLTSATVLCALSFQIFKTEMTVSKTLLFVVYGVMKGIQTFMYAWYGSIIISEGEDFRRRIYCCKWYAYGNLSIMKGILLVLTQKPMVLVACNFFSISLDMFLKESKEITISNMTLIGDD</sequence>
<evidence type="ECO:0000256" key="3">
    <source>
        <dbReference type="ARBA" id="ARBA00022606"/>
    </source>
</evidence>
<proteinExistence type="predicted"/>
<evidence type="ECO:0000256" key="6">
    <source>
        <dbReference type="ARBA" id="ARBA00022989"/>
    </source>
</evidence>
<feature type="transmembrane region" description="Helical" evidence="10">
    <location>
        <begin position="192"/>
        <end position="211"/>
    </location>
</feature>
<evidence type="ECO:0000256" key="9">
    <source>
        <dbReference type="ARBA" id="ARBA00023224"/>
    </source>
</evidence>
<evidence type="ECO:0000256" key="2">
    <source>
        <dbReference type="ARBA" id="ARBA00022475"/>
    </source>
</evidence>
<reference evidence="11 12" key="1">
    <citation type="journal article" date="2024" name="Ann. Entomol. Soc. Am.">
        <title>Genomic analyses of the southern and eastern yellowjacket wasps (Hymenoptera: Vespidae) reveal evolutionary signatures of social life.</title>
        <authorList>
            <person name="Catto M.A."/>
            <person name="Caine P.B."/>
            <person name="Orr S.E."/>
            <person name="Hunt B.G."/>
            <person name="Goodisman M.A.D."/>
        </authorList>
    </citation>
    <scope>NUCLEOTIDE SEQUENCE [LARGE SCALE GENOMIC DNA]</scope>
    <source>
        <strain evidence="11">232</strain>
        <tissue evidence="11">Head and thorax</tissue>
    </source>
</reference>
<keyword evidence="7 10" id="KW-0472">Membrane</keyword>
<evidence type="ECO:0000256" key="7">
    <source>
        <dbReference type="ARBA" id="ARBA00023136"/>
    </source>
</evidence>
<protein>
    <submittedName>
        <fullName evidence="11">Odorant receptor 82a-like isoform X2</fullName>
    </submittedName>
</protein>
<dbReference type="EMBL" id="JAYRBN010000056">
    <property type="protein sequence ID" value="KAL2743036.1"/>
    <property type="molecule type" value="Genomic_DNA"/>
</dbReference>
<gene>
    <name evidence="11" type="ORF">V1477_008525</name>
</gene>
<feature type="transmembrane region" description="Helical" evidence="10">
    <location>
        <begin position="71"/>
        <end position="88"/>
    </location>
</feature>
<feature type="transmembrane region" description="Helical" evidence="10">
    <location>
        <begin position="558"/>
        <end position="581"/>
    </location>
</feature>
<evidence type="ECO:0000256" key="8">
    <source>
        <dbReference type="ARBA" id="ARBA00023170"/>
    </source>
</evidence>
<feature type="transmembrane region" description="Helical" evidence="10">
    <location>
        <begin position="721"/>
        <end position="741"/>
    </location>
</feature>
<feature type="transmembrane region" description="Helical" evidence="10">
    <location>
        <begin position="258"/>
        <end position="279"/>
    </location>
</feature>
<feature type="transmembrane region" description="Helical" evidence="10">
    <location>
        <begin position="761"/>
        <end position="778"/>
    </location>
</feature>
<dbReference type="PANTHER" id="PTHR21137">
    <property type="entry name" value="ODORANT RECEPTOR"/>
    <property type="match status" value="1"/>
</dbReference>